<feature type="repeat" description="CSPG" evidence="5">
    <location>
        <begin position="683"/>
        <end position="779"/>
    </location>
</feature>
<feature type="region of interest" description="Disordered" evidence="6">
    <location>
        <begin position="2232"/>
        <end position="2289"/>
    </location>
</feature>
<feature type="chain" id="PRO_5022983100" evidence="8">
    <location>
        <begin position="18"/>
        <end position="2391"/>
    </location>
</feature>
<dbReference type="SMART" id="SM00282">
    <property type="entry name" value="LamG"/>
    <property type="match status" value="2"/>
</dbReference>
<dbReference type="InterPro" id="IPR051561">
    <property type="entry name" value="FRAS1_ECM"/>
</dbReference>
<keyword evidence="1 8" id="KW-0732">Signal</keyword>
<dbReference type="EMBL" id="RHFK02000005">
    <property type="protein sequence ID" value="TWW75783.1"/>
    <property type="molecule type" value="Genomic_DNA"/>
</dbReference>
<feature type="repeat" description="CSPG" evidence="5">
    <location>
        <begin position="913"/>
        <end position="1007"/>
    </location>
</feature>
<keyword evidence="7" id="KW-0812">Transmembrane</keyword>
<feature type="domain" description="Laminin G" evidence="9">
    <location>
        <begin position="39"/>
        <end position="211"/>
    </location>
</feature>
<dbReference type="CDD" id="cd00110">
    <property type="entry name" value="LamG"/>
    <property type="match status" value="2"/>
</dbReference>
<evidence type="ECO:0000256" key="7">
    <source>
        <dbReference type="SAM" id="Phobius"/>
    </source>
</evidence>
<dbReference type="PANTHER" id="PTHR45739">
    <property type="entry name" value="MATRIX PROTEIN, PUTATIVE-RELATED"/>
    <property type="match status" value="1"/>
</dbReference>
<evidence type="ECO:0000256" key="5">
    <source>
        <dbReference type="PROSITE-ProRule" id="PRU01201"/>
    </source>
</evidence>
<comment type="caution">
    <text evidence="10">The sequence shown here is derived from an EMBL/GenBank/DDBJ whole genome shotgun (WGS) entry which is preliminary data.</text>
</comment>
<dbReference type="PROSITE" id="PS51854">
    <property type="entry name" value="CSPG"/>
    <property type="match status" value="10"/>
</dbReference>
<feature type="repeat" description="CSPG" evidence="5">
    <location>
        <begin position="1255"/>
        <end position="1355"/>
    </location>
</feature>
<feature type="repeat" description="CSPG" evidence="5">
    <location>
        <begin position="1142"/>
        <end position="1233"/>
    </location>
</feature>
<feature type="repeat" description="CSPG" evidence="5">
    <location>
        <begin position="1758"/>
        <end position="1857"/>
    </location>
</feature>
<name>A0A5C6P8J7_9TELE</name>
<evidence type="ECO:0000256" key="2">
    <source>
        <dbReference type="ARBA" id="ARBA00022737"/>
    </source>
</evidence>
<dbReference type="SUPFAM" id="SSF49899">
    <property type="entry name" value="Concanavalin A-like lectins/glucanases"/>
    <property type="match status" value="2"/>
</dbReference>
<dbReference type="GO" id="GO:0009653">
    <property type="term" value="P:anatomical structure morphogenesis"/>
    <property type="evidence" value="ECO:0007669"/>
    <property type="project" value="TreeGrafter"/>
</dbReference>
<sequence length="2391" mass="265344">MLLSLACFFSSLELVARYKGQDEKAERMFAAADFCLPTSLRESYFGDSFCTIQAFQDVSTFQLSLQIKTSRRSGLLFLAAGMEDYLFLELQNGRVEARMNMGSGEVTLSSSQVVQLNNLLDHQISLTLQDGQLTMTIDELYPTYVPVTDDGEELNIDQGIWLGGTGALDTPYLSNAIPPFRGCMSEVRFESHQFDILRTAFQQCHDTKESCSSEFQASDGEATSFSTPDSFVSFSTWSGASDAPRALEFLMKTTIEDSLLVFHPGRDTDFFAIGIVKGYLKGMVDLGNGVEVLDNVQVQLDDDQWHRVVVQIRQDTFAINVDSQSASLPLDPSQTFDLVGNLYMGGIQGKMKEVFRDSGPLDRIEEEMTTESFIGCLGEIKVNQKHRSLQDALVTKDVHVKCEGEDYDYSTYYDVDSTTTSPPVHIRYVDIDLNEQHCYATDETPEEFRNVKKLLDVTPLLVTEGGEMLLDVSHLKPTFDLGAAGVHQSEIVFSLENEPWYGLVDIEVPTKHTQKFTLLDIANNKIKYMHDGNERHPDQIRLEVAVHTNSYLPECLKAPREYVLPVEIVPLNDVPQLGGDEIMITENGRTLLIPNIIKITDSDTRCDQLEVTVTSELLIDVGYFENDKQPGRRISEFSCRDLNDGSIYFVHRGGTPSAITLKISDGQSLSHSTTLKLSVTPPHITIVINNGLALAQGSNTSISIQNLAALARPRNGDLVYNITQPLQYGELQKMTSSGMYKQVTMFHQSDLERGRLRYVSTDSSDQEDVLADMIQFDIHLGQFTLWNNTFLVKIIPAPVKVSNLVALEIQDDEEQTIGLTELQAEVRGKNPDPQSVKYILMNPPKLGSLILLNKELTEGDIFTQKDLLDGTVSYRVRVKRAVDSTDQFQFRVFADEQYSPLYTFPVNILASSAGPVLTNEILVVLQGGEHTLNKDYLWLESPDSIDYVYQIAQQPKFGHLIRDSPPGQPRFEGAIRVFSNEDLQRNRLIYKHDGSKSSSDEFHFSVFDQSTDSGNDEIISGVFRVSIQSKNEHIPFRVVDKVFNVVRYGQRLLTTDVIRFKDDDSGFNDSQIVYAREGILSGNIVSTSNPSQSLFRFTQADLRSKNVLFVHHGADKERFPLQVSDGFHKTTALLQIQAGEPYLHVVNNTIIVIDHGSTKTLNTTLLSADTNMDIRDDGEIRFLVTSPPSDGRIIVSGIEASEFTQEDLKKGVVSYEHNYESLRSKDSFSFTLTAGGHSKEGTFRIKIFKRAYLSEPEVMTNEVIISYEGEHTIISQDNLKVEQADILPTEMVFTIKSPPSHGHVVKLTNSSDASASPVLDYIHSFTQEDIDQGRILYVSAFVQGRDGLTVDVSNGFTTVENLHISVDIVPRLIPVQAFNFSVKEGLSRPINAEIINISHPFYSSANIEFFVEESPQHGDIRYLNGDELTYFTWEEMKLGHIYYMHDSTESTEDSFTLSASAYEIERRSLPFTISVTVIPVNDEPPKLTRNTGLEVSDSLLNSDALSDLPVWQFAAGIQKKGAGLVSTPAMLISAARRRPRVLAGEEADITASMLNTEDADTPVEALVYNLEALTGGRVAFKEAPEEAILNFTQSHVNKGEVIFIHQGEKSGGFGFTVTDGEHTTPLYQFVVTARPLTITMVTQEELVVFPGKRQPITSANLGAVTSEDGNEISYSLIRPPRLGRLILATDKNQYEEITHFSQTQLESGVVYYEHQVPEEPFWVAKDSIELALSSQPAPDVRHILPIVISYYAAHSNVSSQLWKNKGLEIVQGQRKAIEVSILDASNLLASLPEEQRSDADVVFELKRFPGHGRVTVEGRDLPRDAPRFTQRDVTEGRLEYLHDDSPASFDSFSFQARLKSDIHVLSSPAESVILEEIFNISVKRRGSEPPEIVTTDVLLEVLQGSVTILTQRHLNTQDEDSPPDEVFFKVTKAPTNGRLVHSLTMEAVSEFTQDMVNLGQVGFYSDGSLANGFVEFVVSDGRHQTKPHTLHIGVLARTLILEKAPEIKVKQGDDETLVTEEMLRATAGGGKEEDVLYKITSVPKYAAIMVDRQPTSAFTQKQIREGRVSVRFVKSTSPRDSVAFVARSRAANVSSVLNITVQPLASIAQDPLLPQGALVQLDKKLLDATALANKTGSSPTFKVIQQPKGARFVRSGNPGAGQPVDVFSQKDLDEGRVAMEILNSSSNPQDGTGQDEARFLLKAHGVPPAECVLPFQTGPYNASGVYPATLLRIPSEDPSRDGFKGPPQVGGSTRAPPSRPRWGGNMDGTQPGWDGPTTAPPGDSPHGKPHVARQNNLWSILIPILVVLLILLLAAIVAYYLIRKNKTGKHNVQTAASKPKNGEVAGSETFRKTDQVNNIPMSNMDSKDTDPELLQHCRTTNPALKKNQYWV</sequence>
<accession>A0A5C6P8J7</accession>
<dbReference type="InterPro" id="IPR039005">
    <property type="entry name" value="CSPG_rpt"/>
</dbReference>
<dbReference type="Pfam" id="PF02210">
    <property type="entry name" value="Laminin_G_2"/>
    <property type="match status" value="2"/>
</dbReference>
<evidence type="ECO:0000313" key="10">
    <source>
        <dbReference type="EMBL" id="TWW75783.1"/>
    </source>
</evidence>
<gene>
    <name evidence="10" type="ORF">D4764_13G0004450</name>
</gene>
<evidence type="ECO:0000256" key="1">
    <source>
        <dbReference type="ARBA" id="ARBA00022729"/>
    </source>
</evidence>
<feature type="repeat" description="CSPG" evidence="5">
    <location>
        <begin position="1890"/>
        <end position="1981"/>
    </location>
</feature>
<feature type="repeat" description="CSPG" evidence="5">
    <location>
        <begin position="1371"/>
        <end position="1460"/>
    </location>
</feature>
<evidence type="ECO:0000256" key="4">
    <source>
        <dbReference type="PROSITE-ProRule" id="PRU00122"/>
    </source>
</evidence>
<evidence type="ECO:0000256" key="3">
    <source>
        <dbReference type="ARBA" id="ARBA00023180"/>
    </source>
</evidence>
<comment type="caution">
    <text evidence="4">Lacks conserved residue(s) required for the propagation of feature annotation.</text>
</comment>
<evidence type="ECO:0000313" key="11">
    <source>
        <dbReference type="Proteomes" id="UP000324091"/>
    </source>
</evidence>
<evidence type="ECO:0000256" key="6">
    <source>
        <dbReference type="SAM" id="MobiDB-lite"/>
    </source>
</evidence>
<reference evidence="10 11" key="1">
    <citation type="submission" date="2019-04" db="EMBL/GenBank/DDBJ databases">
        <title>Chromosome genome assembly for Takifugu flavidus.</title>
        <authorList>
            <person name="Xiao S."/>
        </authorList>
    </citation>
    <scope>NUCLEOTIDE SEQUENCE [LARGE SCALE GENOMIC DNA]</scope>
    <source>
        <strain evidence="10">HTHZ2018</strain>
        <tissue evidence="10">Muscle</tissue>
    </source>
</reference>
<feature type="domain" description="Laminin G" evidence="9">
    <location>
        <begin position="221"/>
        <end position="402"/>
    </location>
</feature>
<protein>
    <submittedName>
        <fullName evidence="10">Chondroitin sulfate proteoglycan 4</fullName>
    </submittedName>
</protein>
<dbReference type="InterPro" id="IPR013320">
    <property type="entry name" value="ConA-like_dom_sf"/>
</dbReference>
<feature type="repeat" description="CSPG" evidence="5">
    <location>
        <begin position="1637"/>
        <end position="1733"/>
    </location>
</feature>
<keyword evidence="7" id="KW-1133">Transmembrane helix</keyword>
<organism evidence="10 11">
    <name type="scientific">Takifugu flavidus</name>
    <name type="common">sansaifugu</name>
    <dbReference type="NCBI Taxonomy" id="433684"/>
    <lineage>
        <taxon>Eukaryota</taxon>
        <taxon>Metazoa</taxon>
        <taxon>Chordata</taxon>
        <taxon>Craniata</taxon>
        <taxon>Vertebrata</taxon>
        <taxon>Euteleostomi</taxon>
        <taxon>Actinopterygii</taxon>
        <taxon>Neopterygii</taxon>
        <taxon>Teleostei</taxon>
        <taxon>Neoteleostei</taxon>
        <taxon>Acanthomorphata</taxon>
        <taxon>Eupercaria</taxon>
        <taxon>Tetraodontiformes</taxon>
        <taxon>Tetradontoidea</taxon>
        <taxon>Tetraodontidae</taxon>
        <taxon>Takifugu</taxon>
    </lineage>
</organism>
<proteinExistence type="predicted"/>
<keyword evidence="3" id="KW-0325">Glycoprotein</keyword>
<evidence type="ECO:0000259" key="9">
    <source>
        <dbReference type="PROSITE" id="PS50025"/>
    </source>
</evidence>
<evidence type="ECO:0000256" key="8">
    <source>
        <dbReference type="SAM" id="SignalP"/>
    </source>
</evidence>
<keyword evidence="2" id="KW-0677">Repeat</keyword>
<dbReference type="Proteomes" id="UP000324091">
    <property type="component" value="Chromosome 13"/>
</dbReference>
<dbReference type="InterPro" id="IPR001791">
    <property type="entry name" value="Laminin_G"/>
</dbReference>
<feature type="transmembrane region" description="Helical" evidence="7">
    <location>
        <begin position="2297"/>
        <end position="2322"/>
    </location>
</feature>
<dbReference type="Pfam" id="PF16184">
    <property type="entry name" value="Cadherin_3"/>
    <property type="match status" value="13"/>
</dbReference>
<feature type="repeat" description="CSPG" evidence="5">
    <location>
        <begin position="573"/>
        <end position="666"/>
    </location>
</feature>
<feature type="compositionally biased region" description="Basic and acidic residues" evidence="6">
    <location>
        <begin position="2234"/>
        <end position="2243"/>
    </location>
</feature>
<feature type="repeat" description="CSPG" evidence="5">
    <location>
        <begin position="451"/>
        <end position="545"/>
    </location>
</feature>
<dbReference type="Gene3D" id="2.60.120.200">
    <property type="match status" value="2"/>
</dbReference>
<dbReference type="PROSITE" id="PS50025">
    <property type="entry name" value="LAM_G_DOMAIN"/>
    <property type="match status" value="2"/>
</dbReference>
<keyword evidence="7" id="KW-0472">Membrane</keyword>
<dbReference type="PANTHER" id="PTHR45739:SF13">
    <property type="entry name" value="CHONDROITIN SULFATE PROTEOGLYCAN 4"/>
    <property type="match status" value="1"/>
</dbReference>
<keyword evidence="11" id="KW-1185">Reference proteome</keyword>
<feature type="signal peptide" evidence="8">
    <location>
        <begin position="1"/>
        <end position="17"/>
    </location>
</feature>